<dbReference type="Pfam" id="PF18730">
    <property type="entry name" value="HEPN_Cthe2314"/>
    <property type="match status" value="1"/>
</dbReference>
<accession>A0ABP7M9C2</accession>
<reference evidence="3" key="1">
    <citation type="journal article" date="2019" name="Int. J. Syst. Evol. Microbiol.">
        <title>The Global Catalogue of Microorganisms (GCM) 10K type strain sequencing project: providing services to taxonomists for standard genome sequencing and annotation.</title>
        <authorList>
            <consortium name="The Broad Institute Genomics Platform"/>
            <consortium name="The Broad Institute Genome Sequencing Center for Infectious Disease"/>
            <person name="Wu L."/>
            <person name="Ma J."/>
        </authorList>
    </citation>
    <scope>NUCLEOTIDE SEQUENCE [LARGE SCALE GENOMIC DNA]</scope>
    <source>
        <strain evidence="3">JCM 17551</strain>
    </source>
</reference>
<comment type="caution">
    <text evidence="2">The sequence shown here is derived from an EMBL/GenBank/DDBJ whole genome shotgun (WGS) entry which is preliminary data.</text>
</comment>
<keyword evidence="3" id="KW-1185">Reference proteome</keyword>
<proteinExistence type="predicted"/>
<dbReference type="EMBL" id="BAABBN010000004">
    <property type="protein sequence ID" value="GAA3915684.1"/>
    <property type="molecule type" value="Genomic_DNA"/>
</dbReference>
<gene>
    <name evidence="2" type="ORF">GCM10022277_07940</name>
</gene>
<name>A0ABP7M9C2_9GAMM</name>
<evidence type="ECO:0000313" key="2">
    <source>
        <dbReference type="EMBL" id="GAA3915684.1"/>
    </source>
</evidence>
<dbReference type="InterPro" id="IPR041394">
    <property type="entry name" value="HEPN_Cthe2314"/>
</dbReference>
<evidence type="ECO:0000259" key="1">
    <source>
        <dbReference type="Pfam" id="PF18730"/>
    </source>
</evidence>
<dbReference type="Proteomes" id="UP001501565">
    <property type="component" value="Unassembled WGS sequence"/>
</dbReference>
<evidence type="ECO:0000313" key="3">
    <source>
        <dbReference type="Proteomes" id="UP001501565"/>
    </source>
</evidence>
<feature type="domain" description="Cthe-2314-like HEPN" evidence="1">
    <location>
        <begin position="75"/>
        <end position="236"/>
    </location>
</feature>
<protein>
    <recommendedName>
        <fullName evidence="1">Cthe-2314-like HEPN domain-containing protein</fullName>
    </recommendedName>
</protein>
<sequence>MCKVSMVHFENKGLTPLKPLYIKFLHKGLVAYSSKKQVFDGTIKEKYAHDICARIHEIDNAFESLSLSIEYLEKTEFHDSAFNFSVHHSFHVENFLLRLTSVVDRCYKVAGTSILLKKKTIESTHGNSQILKELKQYSVNAVQAIKDVNKVVKPLRKMRNKVAHEAGYSNRNLNCLSMIVNIEDPSLLKQFDNIMTIDQLKEVIIRDTLDLLKPTIEKMNVNVELLIQSLSHIYQDVVEIESVQ</sequence>
<dbReference type="RefSeq" id="WP_344795709.1">
    <property type="nucleotide sequence ID" value="NZ_BAABBN010000004.1"/>
</dbReference>
<organism evidence="2 3">
    <name type="scientific">Litoribacillus peritrichatus</name>
    <dbReference type="NCBI Taxonomy" id="718191"/>
    <lineage>
        <taxon>Bacteria</taxon>
        <taxon>Pseudomonadati</taxon>
        <taxon>Pseudomonadota</taxon>
        <taxon>Gammaproteobacteria</taxon>
        <taxon>Oceanospirillales</taxon>
        <taxon>Oceanospirillaceae</taxon>
        <taxon>Litoribacillus</taxon>
    </lineage>
</organism>